<dbReference type="Proteomes" id="UP001596036">
    <property type="component" value="Unassembled WGS sequence"/>
</dbReference>
<evidence type="ECO:0000313" key="5">
    <source>
        <dbReference type="Proteomes" id="UP001596036"/>
    </source>
</evidence>
<evidence type="ECO:0000259" key="3">
    <source>
        <dbReference type="PROSITE" id="PS51186"/>
    </source>
</evidence>
<name>A0ABW0SM86_9GAMM</name>
<dbReference type="GO" id="GO:0016746">
    <property type="term" value="F:acyltransferase activity"/>
    <property type="evidence" value="ECO:0007669"/>
    <property type="project" value="UniProtKB-KW"/>
</dbReference>
<dbReference type="CDD" id="cd04301">
    <property type="entry name" value="NAT_SF"/>
    <property type="match status" value="1"/>
</dbReference>
<protein>
    <submittedName>
        <fullName evidence="4">GNAT family N-acetyltransferase</fullName>
        <ecNumber evidence="4">2.3.-.-</ecNumber>
    </submittedName>
</protein>
<proteinExistence type="predicted"/>
<dbReference type="InterPro" id="IPR050832">
    <property type="entry name" value="Bact_Acetyltransf"/>
</dbReference>
<evidence type="ECO:0000313" key="4">
    <source>
        <dbReference type="EMBL" id="MFC5570157.1"/>
    </source>
</evidence>
<dbReference type="Gene3D" id="3.40.630.30">
    <property type="match status" value="1"/>
</dbReference>
<dbReference type="InterPro" id="IPR000182">
    <property type="entry name" value="GNAT_dom"/>
</dbReference>
<organism evidence="4 5">
    <name type="scientific">Lysobacter yangpyeongensis</name>
    <dbReference type="NCBI Taxonomy" id="346182"/>
    <lineage>
        <taxon>Bacteria</taxon>
        <taxon>Pseudomonadati</taxon>
        <taxon>Pseudomonadota</taxon>
        <taxon>Gammaproteobacteria</taxon>
        <taxon>Lysobacterales</taxon>
        <taxon>Lysobacteraceae</taxon>
        <taxon>Lysobacter</taxon>
    </lineage>
</organism>
<feature type="domain" description="N-acetyltransferase" evidence="3">
    <location>
        <begin position="5"/>
        <end position="152"/>
    </location>
</feature>
<dbReference type="RefSeq" id="WP_386754508.1">
    <property type="nucleotide sequence ID" value="NZ_JBHSNM010000002.1"/>
</dbReference>
<keyword evidence="1 4" id="KW-0808">Transferase</keyword>
<dbReference type="PROSITE" id="PS51186">
    <property type="entry name" value="GNAT"/>
    <property type="match status" value="1"/>
</dbReference>
<sequence>MLLLPAIRLATPADARAIAELSRDAIEVGLGWTYTPDRILTAMRSRITNVAVVYEGWHLLAAGIMDYGDLSAHLVLLGVQRAQRRRGLGRHVLTWLEACALTAGVRRISAEVRADNPGAIAFYEALGYELRDRVAGYYRPGLDALCLSKRMGA</sequence>
<accession>A0ABW0SM86</accession>
<dbReference type="EMBL" id="JBHSNM010000002">
    <property type="protein sequence ID" value="MFC5570157.1"/>
    <property type="molecule type" value="Genomic_DNA"/>
</dbReference>
<dbReference type="InterPro" id="IPR016181">
    <property type="entry name" value="Acyl_CoA_acyltransferase"/>
</dbReference>
<keyword evidence="2 4" id="KW-0012">Acyltransferase</keyword>
<evidence type="ECO:0000256" key="2">
    <source>
        <dbReference type="ARBA" id="ARBA00023315"/>
    </source>
</evidence>
<reference evidence="5" key="1">
    <citation type="journal article" date="2019" name="Int. J. Syst. Evol. Microbiol.">
        <title>The Global Catalogue of Microorganisms (GCM) 10K type strain sequencing project: providing services to taxonomists for standard genome sequencing and annotation.</title>
        <authorList>
            <consortium name="The Broad Institute Genomics Platform"/>
            <consortium name="The Broad Institute Genome Sequencing Center for Infectious Disease"/>
            <person name="Wu L."/>
            <person name="Ma J."/>
        </authorList>
    </citation>
    <scope>NUCLEOTIDE SEQUENCE [LARGE SCALE GENOMIC DNA]</scope>
    <source>
        <strain evidence="5">KACC 11407</strain>
    </source>
</reference>
<dbReference type="Pfam" id="PF00583">
    <property type="entry name" value="Acetyltransf_1"/>
    <property type="match status" value="1"/>
</dbReference>
<dbReference type="EC" id="2.3.-.-" evidence="4"/>
<gene>
    <name evidence="4" type="ORF">ACFPN1_08810</name>
</gene>
<dbReference type="PANTHER" id="PTHR43877">
    <property type="entry name" value="AMINOALKYLPHOSPHONATE N-ACETYLTRANSFERASE-RELATED-RELATED"/>
    <property type="match status" value="1"/>
</dbReference>
<dbReference type="SUPFAM" id="SSF55729">
    <property type="entry name" value="Acyl-CoA N-acyltransferases (Nat)"/>
    <property type="match status" value="1"/>
</dbReference>
<evidence type="ECO:0000256" key="1">
    <source>
        <dbReference type="ARBA" id="ARBA00022679"/>
    </source>
</evidence>
<keyword evidence="5" id="KW-1185">Reference proteome</keyword>
<comment type="caution">
    <text evidence="4">The sequence shown here is derived from an EMBL/GenBank/DDBJ whole genome shotgun (WGS) entry which is preliminary data.</text>
</comment>